<organism evidence="2 3">
    <name type="scientific">Protopolystoma xenopodis</name>
    <dbReference type="NCBI Taxonomy" id="117903"/>
    <lineage>
        <taxon>Eukaryota</taxon>
        <taxon>Metazoa</taxon>
        <taxon>Spiralia</taxon>
        <taxon>Lophotrochozoa</taxon>
        <taxon>Platyhelminthes</taxon>
        <taxon>Monogenea</taxon>
        <taxon>Polyopisthocotylea</taxon>
        <taxon>Polystomatidea</taxon>
        <taxon>Polystomatidae</taxon>
        <taxon>Protopolystoma</taxon>
    </lineage>
</organism>
<feature type="compositionally biased region" description="Polar residues" evidence="1">
    <location>
        <begin position="26"/>
        <end position="37"/>
    </location>
</feature>
<dbReference type="AlphaFoldDB" id="A0A3S5B455"/>
<sequence length="114" mass="13194">MQAREKCLNGCAWKKMMSEKHECKSSLMTKGRQTGRQQGFRIVGKPRHQTGQDEAGHKKHNYDDTRNRRDNTVSYPNRLSSSIFSPFRTPPFSPFYAVIIYINTGTVQEKVEIQ</sequence>
<evidence type="ECO:0000313" key="3">
    <source>
        <dbReference type="Proteomes" id="UP000784294"/>
    </source>
</evidence>
<dbReference type="Proteomes" id="UP000784294">
    <property type="component" value="Unassembled WGS sequence"/>
</dbReference>
<accession>A0A3S5B455</accession>
<feature type="compositionally biased region" description="Basic and acidic residues" evidence="1">
    <location>
        <begin position="50"/>
        <end position="71"/>
    </location>
</feature>
<comment type="caution">
    <text evidence="2">The sequence shown here is derived from an EMBL/GenBank/DDBJ whole genome shotgun (WGS) entry which is preliminary data.</text>
</comment>
<keyword evidence="3" id="KW-1185">Reference proteome</keyword>
<protein>
    <submittedName>
        <fullName evidence="2">Uncharacterized protein</fullName>
    </submittedName>
</protein>
<evidence type="ECO:0000256" key="1">
    <source>
        <dbReference type="SAM" id="MobiDB-lite"/>
    </source>
</evidence>
<feature type="region of interest" description="Disordered" evidence="1">
    <location>
        <begin position="25"/>
        <end position="80"/>
    </location>
</feature>
<evidence type="ECO:0000313" key="2">
    <source>
        <dbReference type="EMBL" id="VEL12737.1"/>
    </source>
</evidence>
<proteinExistence type="predicted"/>
<dbReference type="EMBL" id="CAAALY010015672">
    <property type="protein sequence ID" value="VEL12737.1"/>
    <property type="molecule type" value="Genomic_DNA"/>
</dbReference>
<name>A0A3S5B455_9PLAT</name>
<reference evidence="2" key="1">
    <citation type="submission" date="2018-11" db="EMBL/GenBank/DDBJ databases">
        <authorList>
            <consortium name="Pathogen Informatics"/>
        </authorList>
    </citation>
    <scope>NUCLEOTIDE SEQUENCE</scope>
</reference>
<gene>
    <name evidence="2" type="ORF">PXEA_LOCUS6177</name>
</gene>